<dbReference type="PROSITE" id="PS01209">
    <property type="entry name" value="LDLRA_1"/>
    <property type="match status" value="1"/>
</dbReference>
<comment type="caution">
    <text evidence="4">Lacks conserved residue(s) required for the propagation of feature annotation.</text>
</comment>
<accession>A0A8J2K8D6</accession>
<dbReference type="SMART" id="SM00192">
    <property type="entry name" value="LDLa"/>
    <property type="match status" value="3"/>
</dbReference>
<dbReference type="PANTHER" id="PTHR22722:SF14">
    <property type="entry name" value="MEGALIN, ISOFORM A"/>
    <property type="match status" value="1"/>
</dbReference>
<dbReference type="EMBL" id="CAJVCH010214343">
    <property type="protein sequence ID" value="CAG7731518.1"/>
    <property type="molecule type" value="Genomic_DNA"/>
</dbReference>
<dbReference type="CDD" id="cd00112">
    <property type="entry name" value="LDLa"/>
    <property type="match status" value="2"/>
</dbReference>
<dbReference type="Proteomes" id="UP000708208">
    <property type="component" value="Unassembled WGS sequence"/>
</dbReference>
<keyword evidence="6" id="KW-1185">Reference proteome</keyword>
<dbReference type="PANTHER" id="PTHR22722">
    <property type="entry name" value="LOW-DENSITY LIPOPROTEIN RECEPTOR-RELATED PROTEIN 2-RELATED"/>
    <property type="match status" value="1"/>
</dbReference>
<organism evidence="5 6">
    <name type="scientific">Allacma fusca</name>
    <dbReference type="NCBI Taxonomy" id="39272"/>
    <lineage>
        <taxon>Eukaryota</taxon>
        <taxon>Metazoa</taxon>
        <taxon>Ecdysozoa</taxon>
        <taxon>Arthropoda</taxon>
        <taxon>Hexapoda</taxon>
        <taxon>Collembola</taxon>
        <taxon>Symphypleona</taxon>
        <taxon>Sminthuridae</taxon>
        <taxon>Allacma</taxon>
    </lineage>
</organism>
<comment type="caution">
    <text evidence="5">The sequence shown here is derived from an EMBL/GenBank/DDBJ whole genome shotgun (WGS) entry which is preliminary data.</text>
</comment>
<feature type="disulfide bond" evidence="4">
    <location>
        <begin position="82"/>
        <end position="100"/>
    </location>
</feature>
<protein>
    <submittedName>
        <fullName evidence="5">Uncharacterized protein</fullName>
    </submittedName>
</protein>
<feature type="non-terminal residue" evidence="5">
    <location>
        <position position="1"/>
    </location>
</feature>
<name>A0A8J2K8D6_9HEXA</name>
<evidence type="ECO:0000313" key="6">
    <source>
        <dbReference type="Proteomes" id="UP000708208"/>
    </source>
</evidence>
<reference evidence="5" key="1">
    <citation type="submission" date="2021-06" db="EMBL/GenBank/DDBJ databases">
        <authorList>
            <person name="Hodson N. C."/>
            <person name="Mongue J. A."/>
            <person name="Jaron S. K."/>
        </authorList>
    </citation>
    <scope>NUCLEOTIDE SEQUENCE</scope>
</reference>
<evidence type="ECO:0000313" key="5">
    <source>
        <dbReference type="EMBL" id="CAG7731518.1"/>
    </source>
</evidence>
<gene>
    <name evidence="5" type="ORF">AFUS01_LOCUS20103</name>
</gene>
<dbReference type="GO" id="GO:0043235">
    <property type="term" value="C:receptor complex"/>
    <property type="evidence" value="ECO:0007669"/>
    <property type="project" value="TreeGrafter"/>
</dbReference>
<evidence type="ECO:0000256" key="1">
    <source>
        <dbReference type="ARBA" id="ARBA00022692"/>
    </source>
</evidence>
<feature type="disulfide bond" evidence="4">
    <location>
        <begin position="117"/>
        <end position="135"/>
    </location>
</feature>
<keyword evidence="1" id="KW-0812">Transmembrane</keyword>
<dbReference type="Pfam" id="PF00057">
    <property type="entry name" value="Ldl_recept_a"/>
    <property type="match status" value="2"/>
</dbReference>
<sequence>MINLSKIITGYYERKPNSAPPLIYQNIAIFQAQSCPEGQVLCEGTENECIPEEFYCDYTYKDCSNDWDETDCPCPNESDFICDDERCIPESWTCDGYLDCRDETDEDNCQICRGYECPDGTCIAKIWVCNGRENCPGGEDEENCPFCGSRFFTCADNQTCILKS</sequence>
<dbReference type="PROSITE" id="PS50068">
    <property type="entry name" value="LDLRA_2"/>
    <property type="match status" value="3"/>
</dbReference>
<dbReference type="GO" id="GO:0006898">
    <property type="term" value="P:receptor-mediated endocytosis"/>
    <property type="evidence" value="ECO:0007669"/>
    <property type="project" value="TreeGrafter"/>
</dbReference>
<evidence type="ECO:0000256" key="3">
    <source>
        <dbReference type="ARBA" id="ARBA00023157"/>
    </source>
</evidence>
<dbReference type="GO" id="GO:0042562">
    <property type="term" value="F:hormone binding"/>
    <property type="evidence" value="ECO:0007669"/>
    <property type="project" value="TreeGrafter"/>
</dbReference>
<feature type="disulfide bond" evidence="4">
    <location>
        <begin position="94"/>
        <end position="109"/>
    </location>
</feature>
<evidence type="ECO:0000256" key="2">
    <source>
        <dbReference type="ARBA" id="ARBA00022989"/>
    </source>
</evidence>
<keyword evidence="3 4" id="KW-1015">Disulfide bond</keyword>
<dbReference type="AlphaFoldDB" id="A0A8J2K8D6"/>
<dbReference type="InterPro" id="IPR023415">
    <property type="entry name" value="LDLR_class-A_CS"/>
</dbReference>
<evidence type="ECO:0000256" key="4">
    <source>
        <dbReference type="PROSITE-ProRule" id="PRU00124"/>
    </source>
</evidence>
<dbReference type="InterPro" id="IPR002172">
    <property type="entry name" value="LDrepeatLR_classA_rpt"/>
</dbReference>
<keyword evidence="2" id="KW-0472">Membrane</keyword>
<dbReference type="GO" id="GO:0016324">
    <property type="term" value="C:apical plasma membrane"/>
    <property type="evidence" value="ECO:0007669"/>
    <property type="project" value="TreeGrafter"/>
</dbReference>
<feature type="disulfide bond" evidence="4">
    <location>
        <begin position="129"/>
        <end position="144"/>
    </location>
</feature>
<dbReference type="OrthoDB" id="9990982at2759"/>
<keyword evidence="2" id="KW-1133">Transmembrane helix</keyword>
<dbReference type="InterPro" id="IPR051221">
    <property type="entry name" value="LDLR-related"/>
</dbReference>
<proteinExistence type="predicted"/>